<gene>
    <name evidence="1" type="ORF">ACFQHW_05005</name>
</gene>
<reference evidence="2" key="1">
    <citation type="journal article" date="2019" name="Int. J. Syst. Evol. Microbiol.">
        <title>The Global Catalogue of Microorganisms (GCM) 10K type strain sequencing project: providing services to taxonomists for standard genome sequencing and annotation.</title>
        <authorList>
            <consortium name="The Broad Institute Genomics Platform"/>
            <consortium name="The Broad Institute Genome Sequencing Center for Infectious Disease"/>
            <person name="Wu L."/>
            <person name="Ma J."/>
        </authorList>
    </citation>
    <scope>NUCLEOTIDE SEQUENCE [LARGE SCALE GENOMIC DNA]</scope>
    <source>
        <strain evidence="2">CCM 8897</strain>
    </source>
</reference>
<sequence length="68" mass="7259">MISSEKRQSAIAYSCSPADGSAETSKITLSGWSGENRGEVAVKLSLVAQPLRTRLSFELFGVLPKSSK</sequence>
<dbReference type="Proteomes" id="UP001596310">
    <property type="component" value="Unassembled WGS sequence"/>
</dbReference>
<organism evidence="1 2">
    <name type="scientific">Lapidilactobacillus achengensis</name>
    <dbReference type="NCBI Taxonomy" id="2486000"/>
    <lineage>
        <taxon>Bacteria</taxon>
        <taxon>Bacillati</taxon>
        <taxon>Bacillota</taxon>
        <taxon>Bacilli</taxon>
        <taxon>Lactobacillales</taxon>
        <taxon>Lactobacillaceae</taxon>
        <taxon>Lapidilactobacillus</taxon>
    </lineage>
</organism>
<dbReference type="RefSeq" id="WP_125595696.1">
    <property type="nucleotide sequence ID" value="NZ_JBHSSM010000015.1"/>
</dbReference>
<evidence type="ECO:0000313" key="1">
    <source>
        <dbReference type="EMBL" id="MFC6314928.1"/>
    </source>
</evidence>
<comment type="caution">
    <text evidence="1">The sequence shown here is derived from an EMBL/GenBank/DDBJ whole genome shotgun (WGS) entry which is preliminary data.</text>
</comment>
<protein>
    <submittedName>
        <fullName evidence="1">Uncharacterized protein</fullName>
    </submittedName>
</protein>
<proteinExistence type="predicted"/>
<name>A0ABW1UMN2_9LACO</name>
<accession>A0ABW1UMN2</accession>
<dbReference type="EMBL" id="JBHSSM010000015">
    <property type="protein sequence ID" value="MFC6314928.1"/>
    <property type="molecule type" value="Genomic_DNA"/>
</dbReference>
<evidence type="ECO:0000313" key="2">
    <source>
        <dbReference type="Proteomes" id="UP001596310"/>
    </source>
</evidence>
<keyword evidence="2" id="KW-1185">Reference proteome</keyword>